<comment type="subunit">
    <text evidence="2">Heterodimer of SbcC and SbcD.</text>
</comment>
<protein>
    <recommendedName>
        <fullName evidence="3">Nuclease SbcCD subunit C</fullName>
    </recommendedName>
</protein>
<feature type="coiled-coil region" evidence="4">
    <location>
        <begin position="198"/>
        <end position="329"/>
    </location>
</feature>
<evidence type="ECO:0000256" key="4">
    <source>
        <dbReference type="SAM" id="Coils"/>
    </source>
</evidence>
<dbReference type="RefSeq" id="WP_191207878.1">
    <property type="nucleotide sequence ID" value="NZ_BAABKL010000039.1"/>
</dbReference>
<evidence type="ECO:0000313" key="6">
    <source>
        <dbReference type="EMBL" id="MBD3930624.1"/>
    </source>
</evidence>
<dbReference type="Gene3D" id="3.40.50.300">
    <property type="entry name" value="P-loop containing nucleotide triphosphate hydrolases"/>
    <property type="match status" value="2"/>
</dbReference>
<reference evidence="6" key="1">
    <citation type="submission" date="2020-09" db="EMBL/GenBank/DDBJ databases">
        <title>Secondary metabolite and genome analysis of marine Streptomyces chumphonensis KK1-2T.</title>
        <authorList>
            <person name="Phongsopitanun W."/>
            <person name="Kanchanasin P."/>
            <person name="Pittayakhajonwut P."/>
            <person name="Suwanborirux K."/>
            <person name="Tanasupawat S."/>
        </authorList>
    </citation>
    <scope>NUCLEOTIDE SEQUENCE</scope>
    <source>
        <strain evidence="6">KK1-2</strain>
    </source>
</reference>
<dbReference type="GO" id="GO:0016887">
    <property type="term" value="F:ATP hydrolysis activity"/>
    <property type="evidence" value="ECO:0007669"/>
    <property type="project" value="InterPro"/>
</dbReference>
<dbReference type="Proteomes" id="UP000632289">
    <property type="component" value="Unassembled WGS sequence"/>
</dbReference>
<dbReference type="InterPro" id="IPR017599">
    <property type="entry name" value="DNA_S_DndD"/>
</dbReference>
<dbReference type="PANTHER" id="PTHR32114">
    <property type="entry name" value="ABC TRANSPORTER ABCH.3"/>
    <property type="match status" value="1"/>
</dbReference>
<comment type="similarity">
    <text evidence="1">Belongs to the SMC family. SbcC subfamily.</text>
</comment>
<organism evidence="6 7">
    <name type="scientific">Streptomyces chumphonensis</name>
    <dbReference type="NCBI Taxonomy" id="1214925"/>
    <lineage>
        <taxon>Bacteria</taxon>
        <taxon>Bacillati</taxon>
        <taxon>Actinomycetota</taxon>
        <taxon>Actinomycetes</taxon>
        <taxon>Kitasatosporales</taxon>
        <taxon>Streptomycetaceae</taxon>
        <taxon>Streptomyces</taxon>
    </lineage>
</organism>
<dbReference type="SUPFAM" id="SSF52540">
    <property type="entry name" value="P-loop containing nucleoside triphosphate hydrolases"/>
    <property type="match status" value="1"/>
</dbReference>
<accession>A0A927EVD7</accession>
<evidence type="ECO:0000256" key="2">
    <source>
        <dbReference type="ARBA" id="ARBA00011322"/>
    </source>
</evidence>
<feature type="domain" description="Rad50/SbcC-type AAA" evidence="5">
    <location>
        <begin position="5"/>
        <end position="278"/>
    </location>
</feature>
<evidence type="ECO:0000256" key="1">
    <source>
        <dbReference type="ARBA" id="ARBA00006930"/>
    </source>
</evidence>
<dbReference type="GO" id="GO:0006302">
    <property type="term" value="P:double-strand break repair"/>
    <property type="evidence" value="ECO:0007669"/>
    <property type="project" value="InterPro"/>
</dbReference>
<gene>
    <name evidence="6" type="primary">dndD</name>
    <name evidence="6" type="ORF">IF129_03425</name>
</gene>
<evidence type="ECO:0000313" key="7">
    <source>
        <dbReference type="Proteomes" id="UP000632289"/>
    </source>
</evidence>
<sequence length="664" mass="74513">MLLHKITLHDFGAYQGEQRLDLSTKPGRPIVLIGGLNGCGKTTLLDAIQLVLYGPKAECSGRGSRPYNEYLQQCINRNADPKAGASITLEFSIVVEGVEQHYRVVRNWLFTGEKTLREFLTVLVNGKFSRTVTETWADHVESILPLDVAALFFFDGEKIEELADPRSAARVIESAIHSLLGVSAVKSLGQILKTFENRQQLSGAHQDVLDKIREQEDEYSHAKQVAEDANQMASAARSDLDRCKKELQDSERKFERAGGVEYERRKELEAARNALKSQAQTTNKALVSLSEGALPLLLLQEQLEEVKRQAELEREADDASRVLGVLEQRDKWLLQQITKELPAEARTALRKKLAADRKKRAGVVDLPQNLGLPHDALTQLITLEQVLAGDTNRANELLKDASKLAEDLEIAQRRVDAVPDDEVIGTLVMERQAALEKVAVAEAQVKRAEAIHAEATARHVRLKEDLDRSHKSRREAEWRSEWLKRVIHYSDKTRSTLTKLSDEMLDHHIEVVEAAVLKSFNTLMRKQGLIRDISIDTSKYTLVLTGPDNEPVDPRRLSAGERQLLAVSLLWGLAKAAGNRLPTIIDTPLGRLDSQHRKHLVDRYFPEAGRQVLLLSTDEEIDEQLLKRLKPNIAHTYTLVHDDKTLATSVESGYWWTSGAAYVA</sequence>
<name>A0A927EVD7_9ACTN</name>
<comment type="caution">
    <text evidence="6">The sequence shown here is derived from an EMBL/GenBank/DDBJ whole genome shotgun (WGS) entry which is preliminary data.</text>
</comment>
<evidence type="ECO:0000259" key="5">
    <source>
        <dbReference type="Pfam" id="PF13476"/>
    </source>
</evidence>
<dbReference type="EMBL" id="JACXYU010000001">
    <property type="protein sequence ID" value="MBD3930624.1"/>
    <property type="molecule type" value="Genomic_DNA"/>
</dbReference>
<proteinExistence type="inferred from homology"/>
<dbReference type="InterPro" id="IPR027417">
    <property type="entry name" value="P-loop_NTPase"/>
</dbReference>
<feature type="coiled-coil region" evidence="4">
    <location>
        <begin position="391"/>
        <end position="465"/>
    </location>
</feature>
<dbReference type="Pfam" id="PF13476">
    <property type="entry name" value="AAA_23"/>
    <property type="match status" value="1"/>
</dbReference>
<evidence type="ECO:0000256" key="3">
    <source>
        <dbReference type="ARBA" id="ARBA00013368"/>
    </source>
</evidence>
<keyword evidence="7" id="KW-1185">Reference proteome</keyword>
<dbReference type="InterPro" id="IPR038729">
    <property type="entry name" value="Rad50/SbcC_AAA"/>
</dbReference>
<keyword evidence="4" id="KW-0175">Coiled coil</keyword>
<dbReference type="PANTHER" id="PTHR32114:SF2">
    <property type="entry name" value="ABC TRANSPORTER ABCH.3"/>
    <property type="match status" value="1"/>
</dbReference>
<dbReference type="NCBIfam" id="TIGR03185">
    <property type="entry name" value="DNA_S_dndD"/>
    <property type="match status" value="1"/>
</dbReference>
<dbReference type="AlphaFoldDB" id="A0A927EVD7"/>